<feature type="coiled-coil region" evidence="1">
    <location>
        <begin position="15"/>
        <end position="116"/>
    </location>
</feature>
<dbReference type="EMBL" id="JAMZFW010000021">
    <property type="protein sequence ID" value="MCP1103233.1"/>
    <property type="molecule type" value="Genomic_DNA"/>
</dbReference>
<comment type="caution">
    <text evidence="2">The sequence shown here is derived from an EMBL/GenBank/DDBJ whole genome shotgun (WGS) entry which is preliminary data.</text>
</comment>
<evidence type="ECO:0000313" key="3">
    <source>
        <dbReference type="Proteomes" id="UP001523566"/>
    </source>
</evidence>
<protein>
    <recommendedName>
        <fullName evidence="4">Cell division protein DivIVA</fullName>
    </recommendedName>
</protein>
<gene>
    <name evidence="2" type="ORF">NK125_12545</name>
</gene>
<accession>A0ABT1EBP3</accession>
<organism evidence="2 3">
    <name type="scientific">Aequitasia blattaphilus</name>
    <dbReference type="NCBI Taxonomy" id="2949332"/>
    <lineage>
        <taxon>Bacteria</taxon>
        <taxon>Bacillati</taxon>
        <taxon>Bacillota</taxon>
        <taxon>Clostridia</taxon>
        <taxon>Lachnospirales</taxon>
        <taxon>Lachnospiraceae</taxon>
        <taxon>Aequitasia</taxon>
    </lineage>
</organism>
<dbReference type="RefSeq" id="WP_262067007.1">
    <property type="nucleotide sequence ID" value="NZ_JAMXOD010000021.1"/>
</dbReference>
<proteinExistence type="predicted"/>
<evidence type="ECO:0000313" key="2">
    <source>
        <dbReference type="EMBL" id="MCP1103233.1"/>
    </source>
</evidence>
<reference evidence="2 3" key="1">
    <citation type="journal article" date="2022" name="Genome Biol. Evol.">
        <title>Host diet, physiology and behaviors set the stage for Lachnospiraceae cladogenesis.</title>
        <authorList>
            <person name="Vera-Ponce De Leon A."/>
            <person name="Schneider M."/>
            <person name="Jahnes B.C."/>
            <person name="Sadowski V."/>
            <person name="Camuy-Velez L.A."/>
            <person name="Duan J."/>
            <person name="Sabree Z.L."/>
        </authorList>
    </citation>
    <scope>NUCLEOTIDE SEQUENCE [LARGE SCALE GENOMIC DNA]</scope>
    <source>
        <strain evidence="2 3">PAL113</strain>
    </source>
</reference>
<evidence type="ECO:0008006" key="4">
    <source>
        <dbReference type="Google" id="ProtNLM"/>
    </source>
</evidence>
<sequence length="162" mass="18626">MGEVLNYDELKREGKKELLQRVVDLQEENQSFVERIAVYEKKIAQLENEIKNDEKKWEEAGSLADYAIKINKVLESTQQAADIYLESIKKVKTQKEKEAEELIANAQNRVDTLLTSAKQEASQIKASSHTVLSTLQSEVDRLLTDFKKDYKGDTEESKEEDE</sequence>
<name>A0ABT1EBP3_9FIRM</name>
<dbReference type="Proteomes" id="UP001523566">
    <property type="component" value="Unassembled WGS sequence"/>
</dbReference>
<keyword evidence="3" id="KW-1185">Reference proteome</keyword>
<keyword evidence="1" id="KW-0175">Coiled coil</keyword>
<evidence type="ECO:0000256" key="1">
    <source>
        <dbReference type="SAM" id="Coils"/>
    </source>
</evidence>